<evidence type="ECO:0000313" key="3">
    <source>
        <dbReference type="EMBL" id="KAF2768799.1"/>
    </source>
</evidence>
<feature type="compositionally biased region" description="Basic and acidic residues" evidence="1">
    <location>
        <begin position="1133"/>
        <end position="1156"/>
    </location>
</feature>
<dbReference type="Pfam" id="PF24564">
    <property type="entry name" value="DUF7605"/>
    <property type="match status" value="1"/>
</dbReference>
<feature type="compositionally biased region" description="Basic and acidic residues" evidence="1">
    <location>
        <begin position="552"/>
        <end position="570"/>
    </location>
</feature>
<feature type="region of interest" description="Disordered" evidence="1">
    <location>
        <begin position="126"/>
        <end position="162"/>
    </location>
</feature>
<protein>
    <recommendedName>
        <fullName evidence="2">DUF7605 domain-containing protein</fullName>
    </recommendedName>
</protein>
<feature type="region of interest" description="Disordered" evidence="1">
    <location>
        <begin position="219"/>
        <end position="264"/>
    </location>
</feature>
<name>A0A6G1L8A7_9PEZI</name>
<dbReference type="AlphaFoldDB" id="A0A6G1L8A7"/>
<evidence type="ECO:0000259" key="2">
    <source>
        <dbReference type="Pfam" id="PF24564"/>
    </source>
</evidence>
<dbReference type="PANTHER" id="PTHR36681:SF3">
    <property type="entry name" value="NUCLEAR GTPASE, GERMINAL CENTER-ASSOCIATED, TANDEM DUPLICATE 3"/>
    <property type="match status" value="1"/>
</dbReference>
<accession>A0A6G1L8A7</accession>
<evidence type="ECO:0000256" key="1">
    <source>
        <dbReference type="SAM" id="MobiDB-lite"/>
    </source>
</evidence>
<feature type="compositionally biased region" description="Low complexity" evidence="1">
    <location>
        <begin position="126"/>
        <end position="142"/>
    </location>
</feature>
<dbReference type="Proteomes" id="UP000799436">
    <property type="component" value="Unassembled WGS sequence"/>
</dbReference>
<feature type="domain" description="DUF7605" evidence="2">
    <location>
        <begin position="867"/>
        <end position="1029"/>
    </location>
</feature>
<organism evidence="3 4">
    <name type="scientific">Teratosphaeria nubilosa</name>
    <dbReference type="NCBI Taxonomy" id="161662"/>
    <lineage>
        <taxon>Eukaryota</taxon>
        <taxon>Fungi</taxon>
        <taxon>Dikarya</taxon>
        <taxon>Ascomycota</taxon>
        <taxon>Pezizomycotina</taxon>
        <taxon>Dothideomycetes</taxon>
        <taxon>Dothideomycetidae</taxon>
        <taxon>Mycosphaerellales</taxon>
        <taxon>Teratosphaeriaceae</taxon>
        <taxon>Teratosphaeria</taxon>
    </lineage>
</organism>
<dbReference type="PANTHER" id="PTHR36681">
    <property type="entry name" value="NUCLEAR GTPASE, GERMINAL CENTER-ASSOCIATED, TANDEM DUPLICATE 3"/>
    <property type="match status" value="1"/>
</dbReference>
<feature type="compositionally biased region" description="Basic and acidic residues" evidence="1">
    <location>
        <begin position="234"/>
        <end position="244"/>
    </location>
</feature>
<dbReference type="EMBL" id="ML995840">
    <property type="protein sequence ID" value="KAF2768799.1"/>
    <property type="molecule type" value="Genomic_DNA"/>
</dbReference>
<reference evidence="3" key="1">
    <citation type="journal article" date="2020" name="Stud. Mycol.">
        <title>101 Dothideomycetes genomes: a test case for predicting lifestyles and emergence of pathogens.</title>
        <authorList>
            <person name="Haridas S."/>
            <person name="Albert R."/>
            <person name="Binder M."/>
            <person name="Bloem J."/>
            <person name="Labutti K."/>
            <person name="Salamov A."/>
            <person name="Andreopoulos B."/>
            <person name="Baker S."/>
            <person name="Barry K."/>
            <person name="Bills G."/>
            <person name="Bluhm B."/>
            <person name="Cannon C."/>
            <person name="Castanera R."/>
            <person name="Culley D."/>
            <person name="Daum C."/>
            <person name="Ezra D."/>
            <person name="Gonzalez J."/>
            <person name="Henrissat B."/>
            <person name="Kuo A."/>
            <person name="Liang C."/>
            <person name="Lipzen A."/>
            <person name="Lutzoni F."/>
            <person name="Magnuson J."/>
            <person name="Mondo S."/>
            <person name="Nolan M."/>
            <person name="Ohm R."/>
            <person name="Pangilinan J."/>
            <person name="Park H.-J."/>
            <person name="Ramirez L."/>
            <person name="Alfaro M."/>
            <person name="Sun H."/>
            <person name="Tritt A."/>
            <person name="Yoshinaga Y."/>
            <person name="Zwiers L.-H."/>
            <person name="Turgeon B."/>
            <person name="Goodwin S."/>
            <person name="Spatafora J."/>
            <person name="Crous P."/>
            <person name="Grigoriev I."/>
        </authorList>
    </citation>
    <scope>NUCLEOTIDE SEQUENCE</scope>
    <source>
        <strain evidence="3">CBS 116005</strain>
    </source>
</reference>
<dbReference type="OrthoDB" id="3598281at2759"/>
<dbReference type="InterPro" id="IPR027417">
    <property type="entry name" value="P-loop_NTPase"/>
</dbReference>
<feature type="compositionally biased region" description="Basic residues" evidence="1">
    <location>
        <begin position="601"/>
        <end position="617"/>
    </location>
</feature>
<sequence>MILANIETEGARPLLHEVLRLSSEAVPDRDARLAKSPDNVIIAIERHDKDGPNWAEAERMHKFVWVKARLNVKVRRIRDAYVSGYNGQQLGPITLRLGDSTPADTCSMNETGQIQNRHIVFMAQGADQQPTTPTPARQPLQPVNRQVSYPPMKSEDADKPLGESPRALSAITCPALDGCQASVAPAPPEATAAPEDMPEVHPRAVFPGLDGDNLATAAPAATPAVKPEPTAEDASMRDIPETHDTAPTNSQSRRYRRSQNATLRGRPLQDLIKEVVPEKLEAAVQAGMQVLSELSVPLKALEHSADAQSWLEQIERVKEQGARHRTVVGVVGNTGAGKSSVINAMLNEERLVPTNCMRACTAVVTELSYNYVDNPAAKYRAEIVFVSPDDWRKELRILFQEIIDENGHVIKEASNPDSEAGVALAKIRAVYHKFTKEMLGKASVESLMRVMHVQRVLGTTRRINEREPTDFYRRLQHYVDSKEKGSEKRDKIGDKITNPKREFEFWPLIKCVKIYTKASGRQIIARRHLQALDLGGEMSELDDQLSELAHQRRSLERELKDAKDKKRDPSDAMESIDDQLEAYEERLNAVENGETVYPPSPKKRKRASKETVRKKRKFGDTSEPEDDEDEDYIQKQIDELKSLKKEARKERSIFDDQIRELNKQINPIKEQESAIDAKQSAICIAGRNNYSRSAIQQDFAAGIRELDQENAEEEDPESFNPDENLRDYDKVARDLPVFCVPGFESLEQTEVPRLHAHCKKLTVNGRQASCRRFLNLINQLLTSMGLWSSDNGSGANMTNKQRDYEREFLKRKLHELEKALEKGVSATLEDVEGTISEQLLEKFPAANKAASQLAVPTSSGWGAHRNDGGLYWATYKATVRRQGVFSGAAGPKDFNAELTEPVYKQLATAWEKAFQRRLPKILKQFDRSGSDLLKKFHAAVAARCRERGHGLARLGMLENQLQAYRAIFGDLATSVINQVNEKQREINREFTPVIARIMEPVYTTCIEESGPGQFKRMKSAMLDHVTSNSVTMFEDATKEVRKSITKMCDSVQSDMLDRADAIYLSMQRDYMSIIGGVKIDTKMPREERLMRREIDEVIGKADTIFQGVVEADVEDLKKAASAEASDPDSQQIVHEDDTGDKDNISDDEHEHGREPDEREEDTSDQQSGQQHDSHQEEASGNAQEEQ</sequence>
<feature type="region of interest" description="Disordered" evidence="1">
    <location>
        <begin position="590"/>
        <end position="633"/>
    </location>
</feature>
<keyword evidence="4" id="KW-1185">Reference proteome</keyword>
<dbReference type="InterPro" id="IPR056024">
    <property type="entry name" value="DUF7605"/>
</dbReference>
<feature type="region of interest" description="Disordered" evidence="1">
    <location>
        <begin position="1119"/>
        <end position="1186"/>
    </location>
</feature>
<dbReference type="Gene3D" id="3.40.50.300">
    <property type="entry name" value="P-loop containing nucleotide triphosphate hydrolases"/>
    <property type="match status" value="1"/>
</dbReference>
<evidence type="ECO:0000313" key="4">
    <source>
        <dbReference type="Proteomes" id="UP000799436"/>
    </source>
</evidence>
<feature type="compositionally biased region" description="Low complexity" evidence="1">
    <location>
        <begin position="219"/>
        <end position="228"/>
    </location>
</feature>
<dbReference type="SUPFAM" id="SSF52540">
    <property type="entry name" value="P-loop containing nucleoside triphosphate hydrolases"/>
    <property type="match status" value="1"/>
</dbReference>
<proteinExistence type="predicted"/>
<feature type="region of interest" description="Disordered" evidence="1">
    <location>
        <begin position="552"/>
        <end position="574"/>
    </location>
</feature>
<gene>
    <name evidence="3" type="ORF">EJ03DRAFT_351811</name>
</gene>
<feature type="compositionally biased region" description="Acidic residues" evidence="1">
    <location>
        <begin position="622"/>
        <end position="631"/>
    </location>
</feature>